<dbReference type="CDD" id="cd12383">
    <property type="entry name" value="RRM_RBM42"/>
    <property type="match status" value="1"/>
</dbReference>
<dbReference type="EMBL" id="JACEIK010000911">
    <property type="protein sequence ID" value="MCD7463753.1"/>
    <property type="molecule type" value="Genomic_DNA"/>
</dbReference>
<accession>A0ABS8SY33</accession>
<dbReference type="PANTHER" id="PTHR47640:SF64">
    <property type="entry name" value="RNA-BINDING PROTEIN 42-LIKE ISOFORM X1"/>
    <property type="match status" value="1"/>
</dbReference>
<dbReference type="InterPro" id="IPR034215">
    <property type="entry name" value="RBM42_RRM"/>
</dbReference>
<dbReference type="InterPro" id="IPR012677">
    <property type="entry name" value="Nucleotide-bd_a/b_plait_sf"/>
</dbReference>
<sequence length="270" mass="29522">MSKVPSTSAVATSSSAAATSSSAAATTSSGQYTYSNGTYFPTPFHLQQQPPQPYIGAAPPPVQFPAPSVYPAPPPVQLPAPSVYPAPAVPGVYALPQFQQAQQLFQRDAQTITPEAIENVKAALASSEIEHKAEAKKKAIPRKAAGQSWEDPTLAEWPENDHRLFCGDLGNEVNDDVLSKAFSRFPTFNMAKVVRDKRTGKTKGYGFVSFTNPLDLAAALKEMNGKYVGNRPIKLRKSKWQERIDYEALESHKNRSHKKPKLAKKSIFHK</sequence>
<dbReference type="InterPro" id="IPR035979">
    <property type="entry name" value="RBD_domain_sf"/>
</dbReference>
<dbReference type="PROSITE" id="PS50102">
    <property type="entry name" value="RRM"/>
    <property type="match status" value="1"/>
</dbReference>
<evidence type="ECO:0000256" key="1">
    <source>
        <dbReference type="ARBA" id="ARBA00022664"/>
    </source>
</evidence>
<name>A0ABS8SY33_DATST</name>
<organism evidence="6 7">
    <name type="scientific">Datura stramonium</name>
    <name type="common">Jimsonweed</name>
    <name type="synonym">Common thornapple</name>
    <dbReference type="NCBI Taxonomy" id="4076"/>
    <lineage>
        <taxon>Eukaryota</taxon>
        <taxon>Viridiplantae</taxon>
        <taxon>Streptophyta</taxon>
        <taxon>Embryophyta</taxon>
        <taxon>Tracheophyta</taxon>
        <taxon>Spermatophyta</taxon>
        <taxon>Magnoliopsida</taxon>
        <taxon>eudicotyledons</taxon>
        <taxon>Gunneridae</taxon>
        <taxon>Pentapetalae</taxon>
        <taxon>asterids</taxon>
        <taxon>lamiids</taxon>
        <taxon>Solanales</taxon>
        <taxon>Solanaceae</taxon>
        <taxon>Solanoideae</taxon>
        <taxon>Datureae</taxon>
        <taxon>Datura</taxon>
    </lineage>
</organism>
<feature type="domain" description="RRM" evidence="5">
    <location>
        <begin position="162"/>
        <end position="240"/>
    </location>
</feature>
<dbReference type="Pfam" id="PF00076">
    <property type="entry name" value="RRM_1"/>
    <property type="match status" value="1"/>
</dbReference>
<dbReference type="SMART" id="SM00360">
    <property type="entry name" value="RRM"/>
    <property type="match status" value="1"/>
</dbReference>
<comment type="caution">
    <text evidence="6">The sequence shown here is derived from an EMBL/GenBank/DDBJ whole genome shotgun (WGS) entry which is preliminary data.</text>
</comment>
<feature type="compositionally biased region" description="Basic residues" evidence="4">
    <location>
        <begin position="254"/>
        <end position="270"/>
    </location>
</feature>
<evidence type="ECO:0000313" key="7">
    <source>
        <dbReference type="Proteomes" id="UP000823775"/>
    </source>
</evidence>
<feature type="region of interest" description="Disordered" evidence="4">
    <location>
        <begin position="251"/>
        <end position="270"/>
    </location>
</feature>
<feature type="compositionally biased region" description="Low complexity" evidence="4">
    <location>
        <begin position="1"/>
        <end position="29"/>
    </location>
</feature>
<proteinExistence type="predicted"/>
<dbReference type="InterPro" id="IPR050825">
    <property type="entry name" value="RBM42_RBP45_47-like"/>
</dbReference>
<evidence type="ECO:0000259" key="5">
    <source>
        <dbReference type="PROSITE" id="PS50102"/>
    </source>
</evidence>
<protein>
    <recommendedName>
        <fullName evidence="5">RRM domain-containing protein</fullName>
    </recommendedName>
</protein>
<dbReference type="PANTHER" id="PTHR47640">
    <property type="entry name" value="TRNA SELENOCYSTEINE 1-ASSOCIATED PROTEIN 1-RELATED-RELATED"/>
    <property type="match status" value="1"/>
</dbReference>
<evidence type="ECO:0000313" key="6">
    <source>
        <dbReference type="EMBL" id="MCD7463753.1"/>
    </source>
</evidence>
<feature type="region of interest" description="Disordered" evidence="4">
    <location>
        <begin position="1"/>
        <end position="32"/>
    </location>
</feature>
<keyword evidence="7" id="KW-1185">Reference proteome</keyword>
<evidence type="ECO:0000256" key="3">
    <source>
        <dbReference type="PROSITE-ProRule" id="PRU00176"/>
    </source>
</evidence>
<dbReference type="SUPFAM" id="SSF54928">
    <property type="entry name" value="RNA-binding domain, RBD"/>
    <property type="match status" value="1"/>
</dbReference>
<evidence type="ECO:0000256" key="2">
    <source>
        <dbReference type="ARBA" id="ARBA00022884"/>
    </source>
</evidence>
<dbReference type="InterPro" id="IPR000504">
    <property type="entry name" value="RRM_dom"/>
</dbReference>
<keyword evidence="2 3" id="KW-0694">RNA-binding</keyword>
<keyword evidence="1" id="KW-0507">mRNA processing</keyword>
<reference evidence="6 7" key="1">
    <citation type="journal article" date="2021" name="BMC Genomics">
        <title>Datura genome reveals duplications of psychoactive alkaloid biosynthetic genes and high mutation rate following tissue culture.</title>
        <authorList>
            <person name="Rajewski A."/>
            <person name="Carter-House D."/>
            <person name="Stajich J."/>
            <person name="Litt A."/>
        </authorList>
    </citation>
    <scope>NUCLEOTIDE SEQUENCE [LARGE SCALE GENOMIC DNA]</scope>
    <source>
        <strain evidence="6">AR-01</strain>
    </source>
</reference>
<dbReference type="Gene3D" id="3.30.70.330">
    <property type="match status" value="1"/>
</dbReference>
<dbReference type="Proteomes" id="UP000823775">
    <property type="component" value="Unassembled WGS sequence"/>
</dbReference>
<gene>
    <name evidence="6" type="ORF">HAX54_051322</name>
</gene>
<evidence type="ECO:0000256" key="4">
    <source>
        <dbReference type="SAM" id="MobiDB-lite"/>
    </source>
</evidence>